<dbReference type="Pfam" id="PF07728">
    <property type="entry name" value="AAA_5"/>
    <property type="match status" value="1"/>
</dbReference>
<dbReference type="PROSITE" id="PS00675">
    <property type="entry name" value="SIGMA54_INTERACT_1"/>
    <property type="match status" value="1"/>
</dbReference>
<evidence type="ECO:0000313" key="4">
    <source>
        <dbReference type="Proteomes" id="UP001163255"/>
    </source>
</evidence>
<dbReference type="Gene3D" id="3.40.50.300">
    <property type="entry name" value="P-loop containing nucleotide triphosphate hydrolases"/>
    <property type="match status" value="2"/>
</dbReference>
<reference evidence="3" key="1">
    <citation type="submission" date="2022-10" db="EMBL/GenBank/DDBJ databases">
        <title>Completed Genome Sequence of two octocoral isolated bacterium, Endozoicomonas euniceicola EF212T and Endozoicomonas gorgoniicola PS125T.</title>
        <authorList>
            <person name="Chiou Y.-J."/>
            <person name="Chen Y.-H."/>
        </authorList>
    </citation>
    <scope>NUCLEOTIDE SEQUENCE</scope>
    <source>
        <strain evidence="3">EF212</strain>
    </source>
</reference>
<dbReference type="SMART" id="SM00382">
    <property type="entry name" value="AAA"/>
    <property type="match status" value="2"/>
</dbReference>
<dbReference type="EMBL" id="CP103300">
    <property type="protein sequence ID" value="UYM18047.1"/>
    <property type="molecule type" value="Genomic_DNA"/>
</dbReference>
<dbReference type="InterPro" id="IPR002931">
    <property type="entry name" value="Transglutaminase-like"/>
</dbReference>
<dbReference type="InterPro" id="IPR003593">
    <property type="entry name" value="AAA+_ATPase"/>
</dbReference>
<proteinExistence type="predicted"/>
<accession>A0ABY6GZQ5</accession>
<feature type="region of interest" description="Disordered" evidence="1">
    <location>
        <begin position="1"/>
        <end position="64"/>
    </location>
</feature>
<evidence type="ECO:0000259" key="2">
    <source>
        <dbReference type="SMART" id="SM00382"/>
    </source>
</evidence>
<dbReference type="Pfam" id="PF01841">
    <property type="entry name" value="Transglut_core"/>
    <property type="match status" value="1"/>
</dbReference>
<feature type="domain" description="AAA+ ATPase" evidence="2">
    <location>
        <begin position="914"/>
        <end position="1092"/>
    </location>
</feature>
<dbReference type="InterPro" id="IPR025662">
    <property type="entry name" value="Sigma_54_int_dom_ATP-bd_1"/>
</dbReference>
<keyword evidence="4" id="KW-1185">Reference proteome</keyword>
<dbReference type="SUPFAM" id="SSF54001">
    <property type="entry name" value="Cysteine proteinases"/>
    <property type="match status" value="1"/>
</dbReference>
<gene>
    <name evidence="3" type="ORF">NX720_09115</name>
</gene>
<dbReference type="Proteomes" id="UP001163255">
    <property type="component" value="Chromosome"/>
</dbReference>
<dbReference type="InterPro" id="IPR011704">
    <property type="entry name" value="ATPase_dyneun-rel_AAA"/>
</dbReference>
<dbReference type="Gene3D" id="3.10.620.30">
    <property type="match status" value="1"/>
</dbReference>
<dbReference type="InterPro" id="IPR027417">
    <property type="entry name" value="P-loop_NTPase"/>
</dbReference>
<dbReference type="InterPro" id="IPR038765">
    <property type="entry name" value="Papain-like_cys_pep_sf"/>
</dbReference>
<feature type="compositionally biased region" description="Polar residues" evidence="1">
    <location>
        <begin position="1"/>
        <end position="14"/>
    </location>
</feature>
<evidence type="ECO:0000313" key="3">
    <source>
        <dbReference type="EMBL" id="UYM18047.1"/>
    </source>
</evidence>
<feature type="domain" description="AAA+ ATPase" evidence="2">
    <location>
        <begin position="1257"/>
        <end position="1383"/>
    </location>
</feature>
<organism evidence="3 4">
    <name type="scientific">Endozoicomonas euniceicola</name>
    <dbReference type="NCBI Taxonomy" id="1234143"/>
    <lineage>
        <taxon>Bacteria</taxon>
        <taxon>Pseudomonadati</taxon>
        <taxon>Pseudomonadota</taxon>
        <taxon>Gammaproteobacteria</taxon>
        <taxon>Oceanospirillales</taxon>
        <taxon>Endozoicomonadaceae</taxon>
        <taxon>Endozoicomonas</taxon>
    </lineage>
</organism>
<sequence>MDVTVNSENNNFSVSPPKEHEPSRKAPEKVISAHMPAARLTITPDTPKPPLPPKNRSVSLPESSFPGPARSFDFRFVDGDNEVRSLLHSLNGEETGHTVLISHPDDLSENNLLNRLSISVDGRHQLLPGKLFENDEPLTLVIDIRSVSCEDLPKFNDLLDPDNPCLYDKASQTKRPPERHVALVVLADRKQLTSVGESDEVPGADFWRRVNRPGNTWQFDPQGSDETRMDVDKASTVPPATEDVMNDDDTLVINCHFHSHWRQLLFGGPGVDQQGRIRHIPGKLEQLKNGQRVVLKGADWNNLPFEQAIRQLVAQKHYESNGLPCALPDNIEFFQTPVQGEELRTLFNTMVIANAAAPVPSGKQKPIIINQATMTGWLNPIGITGEGRVAPNTSLVDQIRAGGVVTVTSPLSEARWFQLLGALQNIRETTGLQPQLQVTHAQGQPESLGLGVVGGSSHIIGDNTPFTAVTYQQSALAVRWLKDQKPAPLVIQVNEQTSLSQLFDNIHIASEKKARFGHRQSGLQAALLAGKPVVFRGLESNPTLQQLLEPLVCGQPLLVNGRLQAYPKADITLLWPEDAQSPSRLWHSVITSGERCPEADIWALSSSRHNLPRSQLPEQAIKQLYEAFKTIPADRCCQPLPEMTEGLLNNLIRAVRRAQQVDQALQPGPRHWRKAINSVLTHGTRENPSVRDFMKVVCEQLLPDAGQTHWVDPDRLNAVINSAPRQLDREFVRQNVWQLARAFGPGLLLPDGNQNKNTVSYSSFGKAKCLDRLCALIVAHVPQEQRQAVACQLGVDPIEAKQHEPLTIRSASRVKRLEDALASGWQLREKDTRTRSEIIHALAAECFGISSGVTDNEETECIRRITARLDQSLAWQGSTEAPLPSLASDLYHGSMNQKDRESRRLSRLGERLSDSPVIFLQGETGTGKSYFSAKVARDKGWGRVVSLGPSDSEQTLMKSWQWRECPEDGDRYMESQNRVLMEWATAQPAADGDYVTLVLDEANLAQTGLLASLKGLWEPEPCIYVNGHPVKVSPQHRVILTGNPDHYAGRQLDPALEALLPKAYYPSLNQAFLRDRVVEPALARQLQRHIPEQQAEAIARLATGSVMALWQYYPELLPEHEFTPRDLTDICGWVGWYLDRALSDTAAGGPVTSEQMNGLILQSFRDVLNPEISGARQGAETALESWFSARYPVDSTLSDRVHNQALTNIRQTFIKVTGQAKPEFDTSGSAVSELVRQLGQDLSRCQQAYHRDRKHGGRQATLVEGPAGRGKDVTLNLLINSFRRQVEEQKQTMPPVHHLNGCDCSWDTLRNAIRQAKVHGGIVVVSEMNLIDSQHLEGELNDILAGDAHPGFHLFATTNPPEYSGRKPLSPALKGRFRYLPIRQYSPAELQAIAESVLPETAEGKSAAECLTRWHCRLRACLQGKNRPLQPSSLDLQNVARAVVKSGDFTETALGQCIRQHYRLYLMAAETSLEQLPELAGTEPGKVEVDRDLCDWLNQTVTDLDRPWSIQRSDCNDINTERHKIRIKASLSDSEARTEAIKMLAQAQWQASGLSLKPNDTDDRLVQAIYRNWQQYWFDQRFGRTGVRANTVFALTKEQQLVLEMPENTPYLEAADRKLREGDFNKTHLWPAYWREIHKVTLTPLRRGEANEGAGAEAIPITFMDRKTDYDCQKMPELSARRIFNNGIDPRMYRLEVLDIRMDCHGNLGKVPFVKGEYGLETVIPYELPEGEVALDTGQSLGAVELRKAKEWQRLPGLHSNEKIPALRVTPAIPYRLRKDRLTGQHWICFPDAIDGQPFRVDYLVENREVPQPHSMLSPCDTSAVSTRTDCTIPESMKSELYDFFSNFETSDIPPMQKKLIRRIKSARTQENRIAAITEYCSDFKGDSRPESDENLFGFLLRKRQGSCRHRAFVFVAICRYFGIPSRLVDSEIHVYSEYSLNGGVGWESMDLGGAPAHVRQIGTKFQPSDKSKSGSSTETRRIAELLKGADPKQLQSLAKACDLSLEELHKALEAGRALPETCELVQKLWKQKDLTGLSLGGSLLEARTELSPEEKQLIGTVDKGKYELLFEAVKEILSNSDEDQVTVELRKLHSRMVIQGKESSLEWLSTIMNVLNGVELTRPSVIHFANEALQAGWLDPLPDVYNYSDKALEQHNLLVRLQSVDELRTQADSCLQKWYRTLLSPENNSQHWQRFYQEQKQKQRGDHFIVTHNHGGKSSFLETRITSSSLQNSWTDQPESIPNVERMLVRQPAFPRFISGKASHRPVIIAGCLNWRDTKFNKKYEELFQEKVRNSPELKRLEEKNKNSKLTPEEKKIFDGSKKQCRDALKQAFSHYLYQMTHAKGSRLTCCWSILTPDTGSDEPYSFYGTHEPSSPEELYNLLSNLIYIRDGLKATYLRQAHNASNALVLNSEELITIAEEFLNTVDLDSFDLR</sequence>
<dbReference type="RefSeq" id="WP_262600818.1">
    <property type="nucleotide sequence ID" value="NZ_CP103300.1"/>
</dbReference>
<dbReference type="SUPFAM" id="SSF52540">
    <property type="entry name" value="P-loop containing nucleoside triphosphate hydrolases"/>
    <property type="match status" value="2"/>
</dbReference>
<evidence type="ECO:0000256" key="1">
    <source>
        <dbReference type="SAM" id="MobiDB-lite"/>
    </source>
</evidence>
<name>A0ABY6GZQ5_9GAMM</name>
<feature type="compositionally biased region" description="Basic and acidic residues" evidence="1">
    <location>
        <begin position="17"/>
        <end position="28"/>
    </location>
</feature>
<protein>
    <submittedName>
        <fullName evidence="3">AAA family ATPase</fullName>
    </submittedName>
</protein>